<evidence type="ECO:0000313" key="1">
    <source>
        <dbReference type="EMBL" id="AWV06221.1"/>
    </source>
</evidence>
<dbReference type="Pfam" id="PF04359">
    <property type="entry name" value="DUF493"/>
    <property type="match status" value="1"/>
</dbReference>
<dbReference type="NCBIfam" id="NF002066">
    <property type="entry name" value="PRK00907.1"/>
    <property type="match status" value="1"/>
</dbReference>
<proteinExistence type="predicted"/>
<accession>A0A2U9T1H0</accession>
<dbReference type="SUPFAM" id="SSF117991">
    <property type="entry name" value="YbeD/HP0495-like"/>
    <property type="match status" value="1"/>
</dbReference>
<dbReference type="InterPro" id="IPR027471">
    <property type="entry name" value="YbeD-like_sf"/>
</dbReference>
<evidence type="ECO:0000313" key="2">
    <source>
        <dbReference type="Proteomes" id="UP000249447"/>
    </source>
</evidence>
<dbReference type="KEGG" id="lmb:C9I47_0497"/>
<dbReference type="Gene3D" id="3.30.70.260">
    <property type="match status" value="1"/>
</dbReference>
<organism evidence="1 2">
    <name type="scientific">Marilutibacter maris</name>
    <dbReference type="NCBI Taxonomy" id="1605891"/>
    <lineage>
        <taxon>Bacteria</taxon>
        <taxon>Pseudomonadati</taxon>
        <taxon>Pseudomonadota</taxon>
        <taxon>Gammaproteobacteria</taxon>
        <taxon>Lysobacterales</taxon>
        <taxon>Lysobacteraceae</taxon>
        <taxon>Marilutibacter</taxon>
    </lineage>
</organism>
<name>A0A2U9T1H0_9GAMM</name>
<dbReference type="OrthoDB" id="9793424at2"/>
<protein>
    <submittedName>
        <fullName evidence="1">Uncharacterized protein</fullName>
    </submittedName>
</protein>
<dbReference type="InterPro" id="IPR007454">
    <property type="entry name" value="UPF0250_YbeD-like"/>
</dbReference>
<sequence>MEIKSDNPEHGFQFPGHFELSAMGSATAGLERELPQRLMEAGIDVESESIQWKHSSNGRYVSVRIRFRADSREQYEQAHQVLRDHPEVKWTL</sequence>
<dbReference type="EMBL" id="CP029843">
    <property type="protein sequence ID" value="AWV06221.1"/>
    <property type="molecule type" value="Genomic_DNA"/>
</dbReference>
<reference evidence="1 2" key="1">
    <citation type="submission" date="2018-05" db="EMBL/GenBank/DDBJ databases">
        <title>The complete genome of Lysobacter maris HZ9B, a marine bacterium antagonistic against terrestrial plant pathogens.</title>
        <authorList>
            <person name="Zhang X.-Q."/>
        </authorList>
    </citation>
    <scope>NUCLEOTIDE SEQUENCE [LARGE SCALE GENOMIC DNA]</scope>
    <source>
        <strain evidence="1 2">HZ9B</strain>
    </source>
</reference>
<dbReference type="Proteomes" id="UP000249447">
    <property type="component" value="Chromosome"/>
</dbReference>
<gene>
    <name evidence="1" type="ORF">C9I47_0497</name>
</gene>
<dbReference type="RefSeq" id="WP_111265393.1">
    <property type="nucleotide sequence ID" value="NZ_CP029843.1"/>
</dbReference>
<dbReference type="AlphaFoldDB" id="A0A2U9T1H0"/>
<keyword evidence="2" id="KW-1185">Reference proteome</keyword>